<gene>
    <name evidence="2" type="ORF">F7731_23775</name>
</gene>
<dbReference type="InterPro" id="IPR036388">
    <property type="entry name" value="WH-like_DNA-bd_sf"/>
</dbReference>
<reference evidence="2 3" key="1">
    <citation type="journal article" date="2016" name="Antonie Van Leeuwenhoek">
        <title>Bacillus depressus sp. nov., isolated from soil of a sunflower field.</title>
        <authorList>
            <person name="Wei X."/>
            <person name="Xin D."/>
            <person name="Xin Y."/>
            <person name="Zhang H."/>
            <person name="Wang T."/>
            <person name="Zhang J."/>
        </authorList>
    </citation>
    <scope>NUCLEOTIDE SEQUENCE [LARGE SCALE GENOMIC DNA]</scope>
    <source>
        <strain evidence="2 3">BZ1</strain>
    </source>
</reference>
<evidence type="ECO:0000256" key="1">
    <source>
        <dbReference type="SAM" id="MobiDB-lite"/>
    </source>
</evidence>
<accession>A0A6L3UXY5</accession>
<feature type="compositionally biased region" description="Basic and acidic residues" evidence="1">
    <location>
        <begin position="295"/>
        <end position="343"/>
    </location>
</feature>
<dbReference type="EMBL" id="WBOS01000022">
    <property type="protein sequence ID" value="KAB2328972.1"/>
    <property type="molecule type" value="Genomic_DNA"/>
</dbReference>
<evidence type="ECO:0000313" key="2">
    <source>
        <dbReference type="EMBL" id="KAB2328972.1"/>
    </source>
</evidence>
<name>A0A6L3UXY5_9BACI</name>
<dbReference type="AlphaFoldDB" id="A0A6L3UXY5"/>
<organism evidence="2 3">
    <name type="scientific">Cytobacillus depressus</name>
    <dbReference type="NCBI Taxonomy" id="1602942"/>
    <lineage>
        <taxon>Bacteria</taxon>
        <taxon>Bacillati</taxon>
        <taxon>Bacillota</taxon>
        <taxon>Bacilli</taxon>
        <taxon>Bacillales</taxon>
        <taxon>Bacillaceae</taxon>
        <taxon>Cytobacillus</taxon>
    </lineage>
</organism>
<comment type="caution">
    <text evidence="2">The sequence shown here is derived from an EMBL/GenBank/DDBJ whole genome shotgun (WGS) entry which is preliminary data.</text>
</comment>
<sequence>MSKNTEKTEPTHAELIWGSQILDEGFTIIPNIITRNYRNLGMTHGEYAFIALLSTFKHDTKDPYPSQTTLAKLYFGEEYKEENSERAIRKIVNSLKKKTLLRTGKRRNVTSGKFGNSVYSLQPLINACLKLQGEKQIELPVEYDIEWDDEPQEQKVPTVPEQKVPMVPEQKVPVVPEQKVPTKKKREKESIKKKKEKESIYQEIVESNLPVSLQKVLVDRIDRLIIYKIKLIDVELHFNAFKDQYEEREYIYVLQNLIDGDEKPKKFAAVMNNWLKRNRENQNNIPAKSGKQKPIRTEMEQEHMEDKPEKEKSPDDEAVLAEKKKTLEETLKKLKEPNPKRLA</sequence>
<feature type="region of interest" description="Disordered" evidence="1">
    <location>
        <begin position="279"/>
        <end position="343"/>
    </location>
</feature>
<dbReference type="Proteomes" id="UP000481030">
    <property type="component" value="Unassembled WGS sequence"/>
</dbReference>
<proteinExistence type="predicted"/>
<evidence type="ECO:0008006" key="4">
    <source>
        <dbReference type="Google" id="ProtNLM"/>
    </source>
</evidence>
<dbReference type="RefSeq" id="WP_151537270.1">
    <property type="nucleotide sequence ID" value="NZ_WBOS01000022.1"/>
</dbReference>
<dbReference type="OrthoDB" id="2372711at2"/>
<evidence type="ECO:0000313" key="3">
    <source>
        <dbReference type="Proteomes" id="UP000481030"/>
    </source>
</evidence>
<dbReference type="Gene3D" id="1.10.10.10">
    <property type="entry name" value="Winged helix-like DNA-binding domain superfamily/Winged helix DNA-binding domain"/>
    <property type="match status" value="1"/>
</dbReference>
<keyword evidence="3" id="KW-1185">Reference proteome</keyword>
<protein>
    <recommendedName>
        <fullName evidence="4">Helix-turn-helix domain-containing protein</fullName>
    </recommendedName>
</protein>